<feature type="compositionally biased region" description="Basic and acidic residues" evidence="1">
    <location>
        <begin position="456"/>
        <end position="474"/>
    </location>
</feature>
<keyword evidence="3" id="KW-1185">Reference proteome</keyword>
<feature type="compositionally biased region" description="Low complexity" evidence="1">
    <location>
        <begin position="476"/>
        <end position="485"/>
    </location>
</feature>
<reference evidence="2" key="1">
    <citation type="submission" date="2019-07" db="EMBL/GenBank/DDBJ databases">
        <title>Hyphodiscus hymeniophilus genome sequencing and assembly.</title>
        <authorList>
            <person name="Kramer G."/>
            <person name="Nodwell J."/>
        </authorList>
    </citation>
    <scope>NUCLEOTIDE SEQUENCE</scope>
    <source>
        <strain evidence="2">ATCC 34498</strain>
    </source>
</reference>
<dbReference type="InterPro" id="IPR013226">
    <property type="entry name" value="Pal1"/>
</dbReference>
<feature type="compositionally biased region" description="Low complexity" evidence="1">
    <location>
        <begin position="11"/>
        <end position="28"/>
    </location>
</feature>
<feature type="region of interest" description="Disordered" evidence="1">
    <location>
        <begin position="454"/>
        <end position="542"/>
    </location>
</feature>
<dbReference type="Proteomes" id="UP000785200">
    <property type="component" value="Unassembled WGS sequence"/>
</dbReference>
<feature type="region of interest" description="Disordered" evidence="1">
    <location>
        <begin position="413"/>
        <end position="432"/>
    </location>
</feature>
<name>A0A9P7B019_9HELO</name>
<sequence length="542" mass="58700">MSIAQPEQDSRSPPLSLNLSSNNPFRNRAVSPSVPSGQNSPLDFPAPPRPVSRNPFLDNASTNDIPPPVGSLDKMSFATDAKAAPRSAMSGNAAELFDNLTLSDEPASSNGRRGPVRSNTGGMPPPYSTTVPRSENEPPRPPPGHRPTRSQEEAMRARRAAASSESKSRPTGELDIFADPSESPKKSDARRIRRNSESSIAERKLLSPEEEKKRQERKRRERKHREREGSTSKSKKPDRKLDIIDKLDVTSIYGTGSVFHHDGPFDACNPHRNRQGSRRAPMQAFPKDSLNNVLGGGGPLNKRPDHAAFLGNNDVEAFKDYSKGGVGFNAYEPYSNGAIRPVKAAPTVESATTKTEPIHGEETLGLGTSTFLEGAPASKTAIHRREVEQILPTEAGGLGRKKSLAQKIRGINTRRDYGPSGRLTSPDGIMVSPDAPAYTPGGSKITETNPFFNEFTKGDDKKESITIVEPERQPGRARAPSSPRRGFGERLERRVTSDGSSGVDAPSKSSGGGFLSRVKSLKGGPRKPRTDKPYPSPQILDS</sequence>
<evidence type="ECO:0000313" key="3">
    <source>
        <dbReference type="Proteomes" id="UP000785200"/>
    </source>
</evidence>
<feature type="compositionally biased region" description="Polar residues" evidence="1">
    <location>
        <begin position="100"/>
        <end position="121"/>
    </location>
</feature>
<comment type="caution">
    <text evidence="2">The sequence shown here is derived from an EMBL/GenBank/DDBJ whole genome shotgun (WGS) entry which is preliminary data.</text>
</comment>
<feature type="compositionally biased region" description="Basic and acidic residues" evidence="1">
    <location>
        <begin position="182"/>
        <end position="214"/>
    </location>
</feature>
<organism evidence="2 3">
    <name type="scientific">Hyphodiscus hymeniophilus</name>
    <dbReference type="NCBI Taxonomy" id="353542"/>
    <lineage>
        <taxon>Eukaryota</taxon>
        <taxon>Fungi</taxon>
        <taxon>Dikarya</taxon>
        <taxon>Ascomycota</taxon>
        <taxon>Pezizomycotina</taxon>
        <taxon>Leotiomycetes</taxon>
        <taxon>Helotiales</taxon>
        <taxon>Hyphodiscaceae</taxon>
        <taxon>Hyphodiscus</taxon>
    </lineage>
</organism>
<gene>
    <name evidence="2" type="ORF">D0Z07_1628</name>
</gene>
<dbReference type="AlphaFoldDB" id="A0A9P7B019"/>
<dbReference type="EMBL" id="VNKQ01000004">
    <property type="protein sequence ID" value="KAG0651660.1"/>
    <property type="molecule type" value="Genomic_DNA"/>
</dbReference>
<dbReference type="OrthoDB" id="5352132at2759"/>
<dbReference type="PANTHER" id="PTHR28307:SF2">
    <property type="entry name" value="PROTEIN PAL1"/>
    <property type="match status" value="1"/>
</dbReference>
<proteinExistence type="predicted"/>
<feature type="compositionally biased region" description="Basic and acidic residues" evidence="1">
    <location>
        <begin position="486"/>
        <end position="496"/>
    </location>
</feature>
<dbReference type="PANTHER" id="PTHR28307">
    <property type="entry name" value="PROTEIN PAL1"/>
    <property type="match status" value="1"/>
</dbReference>
<evidence type="ECO:0000256" key="1">
    <source>
        <dbReference type="SAM" id="MobiDB-lite"/>
    </source>
</evidence>
<feature type="compositionally biased region" description="Basic residues" evidence="1">
    <location>
        <begin position="215"/>
        <end position="225"/>
    </location>
</feature>
<evidence type="ECO:0000313" key="2">
    <source>
        <dbReference type="EMBL" id="KAG0651660.1"/>
    </source>
</evidence>
<dbReference type="GO" id="GO:0005737">
    <property type="term" value="C:cytoplasm"/>
    <property type="evidence" value="ECO:0007669"/>
    <property type="project" value="TreeGrafter"/>
</dbReference>
<protein>
    <submittedName>
        <fullName evidence="2">Pears and lemons 1</fullName>
    </submittedName>
</protein>
<accession>A0A9P7B019</accession>
<dbReference type="Pfam" id="PF08316">
    <property type="entry name" value="Pal1"/>
    <property type="match status" value="1"/>
</dbReference>
<feature type="region of interest" description="Disordered" evidence="1">
    <location>
        <begin position="1"/>
        <end position="240"/>
    </location>
</feature>